<evidence type="ECO:0008006" key="3">
    <source>
        <dbReference type="Google" id="ProtNLM"/>
    </source>
</evidence>
<dbReference type="EMBL" id="JAUSSU010000010">
    <property type="protein sequence ID" value="MDQ0115348.1"/>
    <property type="molecule type" value="Genomic_DNA"/>
</dbReference>
<evidence type="ECO:0000313" key="1">
    <source>
        <dbReference type="EMBL" id="MDQ0115348.1"/>
    </source>
</evidence>
<reference evidence="1 2" key="1">
    <citation type="submission" date="2023-07" db="EMBL/GenBank/DDBJ databases">
        <title>Sorghum-associated microbial communities from plants grown in Nebraska, USA.</title>
        <authorList>
            <person name="Schachtman D."/>
        </authorList>
    </citation>
    <scope>NUCLEOTIDE SEQUENCE [LARGE SCALE GENOMIC DNA]</scope>
    <source>
        <strain evidence="1 2">CC482</strain>
    </source>
</reference>
<dbReference type="Proteomes" id="UP001229346">
    <property type="component" value="Unassembled WGS sequence"/>
</dbReference>
<sequence>MDKQSAIALIMKEMGLLTGKHRNQIEDMLEIQFDWQEELTEAGLLGWEESKLQTLYQVMKGVQMTREYVPNILQSYANVNHHQIPSKVQFGRIRESDKPVLVLPPKEHDQYGKYDVPQSVIRLYELEQELGSDMDFKLGLLMQKQDFRYHCTPPDFIPFASPGMDGIHFCFVTDFGTVDDLENAYIAAVSPMDFDNEIWIVARNIMEFLRIVSTDRSVLYNNYGSGEAYLADVKRRERKEPDEAQRKAVSRLKQFFGIEAIDDLASHIDEVKAERAARVRLHTLDSVGVMAMSDSPREGEPRMVAEASECPELTEHAFDEADAETKLASIRNLQYKKIIPEDRKMLLFCMRTLAKLGLSDERNRLRKLGVQE</sequence>
<organism evidence="1 2">
    <name type="scientific">Paenibacillus harenae</name>
    <dbReference type="NCBI Taxonomy" id="306543"/>
    <lineage>
        <taxon>Bacteria</taxon>
        <taxon>Bacillati</taxon>
        <taxon>Bacillota</taxon>
        <taxon>Bacilli</taxon>
        <taxon>Bacillales</taxon>
        <taxon>Paenibacillaceae</taxon>
        <taxon>Paenibacillus</taxon>
    </lineage>
</organism>
<protein>
    <recommendedName>
        <fullName evidence="3">SMI1/KNR4 family protein</fullName>
    </recommendedName>
</protein>
<dbReference type="RefSeq" id="WP_307206907.1">
    <property type="nucleotide sequence ID" value="NZ_JAUSSU010000010.1"/>
</dbReference>
<keyword evidence="2" id="KW-1185">Reference proteome</keyword>
<proteinExistence type="predicted"/>
<accession>A0ABT9U6U2</accession>
<evidence type="ECO:0000313" key="2">
    <source>
        <dbReference type="Proteomes" id="UP001229346"/>
    </source>
</evidence>
<gene>
    <name evidence="1" type="ORF">J2T15_004806</name>
</gene>
<name>A0ABT9U6U2_PAEHA</name>
<comment type="caution">
    <text evidence="1">The sequence shown here is derived from an EMBL/GenBank/DDBJ whole genome shotgun (WGS) entry which is preliminary data.</text>
</comment>